<reference evidence="7" key="1">
    <citation type="submission" date="2020-05" db="EMBL/GenBank/DDBJ databases">
        <title>Phylogenomic resolution of chytrid fungi.</title>
        <authorList>
            <person name="Stajich J.E."/>
            <person name="Amses K."/>
            <person name="Simmons R."/>
            <person name="Seto K."/>
            <person name="Myers J."/>
            <person name="Bonds A."/>
            <person name="Quandt C.A."/>
            <person name="Barry K."/>
            <person name="Liu P."/>
            <person name="Grigoriev I."/>
            <person name="Longcore J.E."/>
            <person name="James T.Y."/>
        </authorList>
    </citation>
    <scope>NUCLEOTIDE SEQUENCE</scope>
    <source>
        <strain evidence="7">JEL0379</strain>
    </source>
</reference>
<comment type="caution">
    <text evidence="7">The sequence shown here is derived from an EMBL/GenBank/DDBJ whole genome shotgun (WGS) entry which is preliminary data.</text>
</comment>
<organism evidence="7 8">
    <name type="scientific">Geranomyces variabilis</name>
    <dbReference type="NCBI Taxonomy" id="109894"/>
    <lineage>
        <taxon>Eukaryota</taxon>
        <taxon>Fungi</taxon>
        <taxon>Fungi incertae sedis</taxon>
        <taxon>Chytridiomycota</taxon>
        <taxon>Chytridiomycota incertae sedis</taxon>
        <taxon>Chytridiomycetes</taxon>
        <taxon>Spizellomycetales</taxon>
        <taxon>Powellomycetaceae</taxon>
        <taxon>Geranomyces</taxon>
    </lineage>
</organism>
<dbReference type="PANTHER" id="PTHR21389">
    <property type="entry name" value="P53 INDUCED PROTEIN"/>
    <property type="match status" value="1"/>
</dbReference>
<evidence type="ECO:0000256" key="1">
    <source>
        <dbReference type="ARBA" id="ARBA00004141"/>
    </source>
</evidence>
<evidence type="ECO:0000256" key="6">
    <source>
        <dbReference type="SAM" id="Phobius"/>
    </source>
</evidence>
<evidence type="ECO:0000256" key="5">
    <source>
        <dbReference type="SAM" id="MobiDB-lite"/>
    </source>
</evidence>
<evidence type="ECO:0000256" key="4">
    <source>
        <dbReference type="ARBA" id="ARBA00023136"/>
    </source>
</evidence>
<protein>
    <submittedName>
        <fullName evidence="7">Etoposide induced 2.4 mRNA</fullName>
    </submittedName>
</protein>
<evidence type="ECO:0000313" key="7">
    <source>
        <dbReference type="EMBL" id="KAJ3175501.1"/>
    </source>
</evidence>
<comment type="subcellular location">
    <subcellularLocation>
        <location evidence="1">Membrane</location>
        <topology evidence="1">Multi-pass membrane protein</topology>
    </subcellularLocation>
</comment>
<keyword evidence="2 6" id="KW-0812">Transmembrane</keyword>
<dbReference type="GO" id="GO:0016020">
    <property type="term" value="C:membrane"/>
    <property type="evidence" value="ECO:0007669"/>
    <property type="project" value="UniProtKB-SubCell"/>
</dbReference>
<sequence length="386" mass="42084">MSLSPSSPLRSSLRKPSAAAPSAAASTKSSSASSPAAGSTSNSAPGSPSTAAADAAVRHRKQNSDSKPIPATTGSQVPAVSLTFLQGARVHAVFGYQGLKDASAWPSALIAIYGSKTIQANAFKCLLLNGLLFLGSIFLFDYAVLPVSRSLRGYAATAAGGKSPAVAGDLFDTLLGMTYSVLWVYPIYAISFILNAMWYQRIADRSYRVQVGKPVSAPFTYDRLLKMITDEAYRGLLLLNFLTQSLVVYFIPYVGPALSFLCFCWVASFYSFEYRWASKGWSLQQRVDHFESHWAYYIGFGFPVTALTFFFPQFISQGLFALLFPVYIIMSNRGHPQPKAGQNLPCKYLPQRLPIFRLAVRTNACCIRRIVARNSTRRGSSAKDSG</sequence>
<evidence type="ECO:0000313" key="8">
    <source>
        <dbReference type="Proteomes" id="UP001212152"/>
    </source>
</evidence>
<dbReference type="AlphaFoldDB" id="A0AAD5TG08"/>
<dbReference type="GO" id="GO:0016236">
    <property type="term" value="P:macroautophagy"/>
    <property type="evidence" value="ECO:0007669"/>
    <property type="project" value="TreeGrafter"/>
</dbReference>
<dbReference type="Pfam" id="PF07264">
    <property type="entry name" value="EI24"/>
    <property type="match status" value="1"/>
</dbReference>
<dbReference type="Proteomes" id="UP001212152">
    <property type="component" value="Unassembled WGS sequence"/>
</dbReference>
<keyword evidence="3 6" id="KW-1133">Transmembrane helix</keyword>
<evidence type="ECO:0000256" key="2">
    <source>
        <dbReference type="ARBA" id="ARBA00022692"/>
    </source>
</evidence>
<evidence type="ECO:0000256" key="3">
    <source>
        <dbReference type="ARBA" id="ARBA00022989"/>
    </source>
</evidence>
<feature type="transmembrane region" description="Helical" evidence="6">
    <location>
        <begin position="257"/>
        <end position="274"/>
    </location>
</feature>
<keyword evidence="8" id="KW-1185">Reference proteome</keyword>
<dbReference type="GO" id="GO:0005783">
    <property type="term" value="C:endoplasmic reticulum"/>
    <property type="evidence" value="ECO:0007669"/>
    <property type="project" value="TreeGrafter"/>
</dbReference>
<feature type="compositionally biased region" description="Low complexity" evidence="5">
    <location>
        <begin position="1"/>
        <end position="55"/>
    </location>
</feature>
<name>A0AAD5TG08_9FUNG</name>
<gene>
    <name evidence="7" type="primary">EI24</name>
    <name evidence="7" type="ORF">HDU87_006164</name>
</gene>
<keyword evidence="4 6" id="KW-0472">Membrane</keyword>
<accession>A0AAD5TG08</accession>
<dbReference type="EMBL" id="JADGJQ010000051">
    <property type="protein sequence ID" value="KAJ3175501.1"/>
    <property type="molecule type" value="Genomic_DNA"/>
</dbReference>
<dbReference type="InterPro" id="IPR059112">
    <property type="entry name" value="CysZ/EI24"/>
</dbReference>
<feature type="transmembrane region" description="Helical" evidence="6">
    <location>
        <begin position="126"/>
        <end position="145"/>
    </location>
</feature>
<feature type="region of interest" description="Disordered" evidence="5">
    <location>
        <begin position="1"/>
        <end position="73"/>
    </location>
</feature>
<dbReference type="PANTHER" id="PTHR21389:SF0">
    <property type="entry name" value="ETOPOSIDE-INDUCED PROTEIN 2.4 HOMOLOG"/>
    <property type="match status" value="1"/>
</dbReference>
<proteinExistence type="predicted"/>
<feature type="transmembrane region" description="Helical" evidence="6">
    <location>
        <begin position="180"/>
        <end position="199"/>
    </location>
</feature>